<comment type="caution">
    <text evidence="1">The sequence shown here is derived from an EMBL/GenBank/DDBJ whole genome shotgun (WGS) entry which is preliminary data.</text>
</comment>
<proteinExistence type="predicted"/>
<reference evidence="1 2" key="1">
    <citation type="journal article" date="2023" name="Plants (Basel)">
        <title>Bridging the Gap: Combining Genomics and Transcriptomics Approaches to Understand Stylosanthes scabra, an Orphan Legume from the Brazilian Caatinga.</title>
        <authorList>
            <person name="Ferreira-Neto J.R.C."/>
            <person name="da Silva M.D."/>
            <person name="Binneck E."/>
            <person name="de Melo N.F."/>
            <person name="da Silva R.H."/>
            <person name="de Melo A.L.T.M."/>
            <person name="Pandolfi V."/>
            <person name="Bustamante F.O."/>
            <person name="Brasileiro-Vidal A.C."/>
            <person name="Benko-Iseppon A.M."/>
        </authorList>
    </citation>
    <scope>NUCLEOTIDE SEQUENCE [LARGE SCALE GENOMIC DNA]</scope>
    <source>
        <tissue evidence="1">Leaves</tissue>
    </source>
</reference>
<keyword evidence="2" id="KW-1185">Reference proteome</keyword>
<evidence type="ECO:0000313" key="2">
    <source>
        <dbReference type="Proteomes" id="UP001341840"/>
    </source>
</evidence>
<sequence>MLNGPSNNPTRRGSHLTYASLFHPRLHSSTNDFPIFDTPIPSFALDCILATYAATPWCLEGAAFRTRVTLTRRCQKQLFLRMYTCHNVIGWCN</sequence>
<dbReference type="EMBL" id="JASCZI010272109">
    <property type="protein sequence ID" value="MED6220239.1"/>
    <property type="molecule type" value="Genomic_DNA"/>
</dbReference>
<protein>
    <submittedName>
        <fullName evidence="1">Uncharacterized protein</fullName>
    </submittedName>
</protein>
<dbReference type="Proteomes" id="UP001341840">
    <property type="component" value="Unassembled WGS sequence"/>
</dbReference>
<organism evidence="1 2">
    <name type="scientific">Stylosanthes scabra</name>
    <dbReference type="NCBI Taxonomy" id="79078"/>
    <lineage>
        <taxon>Eukaryota</taxon>
        <taxon>Viridiplantae</taxon>
        <taxon>Streptophyta</taxon>
        <taxon>Embryophyta</taxon>
        <taxon>Tracheophyta</taxon>
        <taxon>Spermatophyta</taxon>
        <taxon>Magnoliopsida</taxon>
        <taxon>eudicotyledons</taxon>
        <taxon>Gunneridae</taxon>
        <taxon>Pentapetalae</taxon>
        <taxon>rosids</taxon>
        <taxon>fabids</taxon>
        <taxon>Fabales</taxon>
        <taxon>Fabaceae</taxon>
        <taxon>Papilionoideae</taxon>
        <taxon>50 kb inversion clade</taxon>
        <taxon>dalbergioids sensu lato</taxon>
        <taxon>Dalbergieae</taxon>
        <taxon>Pterocarpus clade</taxon>
        <taxon>Stylosanthes</taxon>
    </lineage>
</organism>
<name>A0ABU6ZE63_9FABA</name>
<gene>
    <name evidence="1" type="ORF">PIB30_043042</name>
</gene>
<accession>A0ABU6ZE63</accession>
<evidence type="ECO:0000313" key="1">
    <source>
        <dbReference type="EMBL" id="MED6220239.1"/>
    </source>
</evidence>